<evidence type="ECO:0000313" key="6">
    <source>
        <dbReference type="EMBL" id="MTD62678.1"/>
    </source>
</evidence>
<evidence type="ECO:0000313" key="7">
    <source>
        <dbReference type="Proteomes" id="UP000437824"/>
    </source>
</evidence>
<dbReference type="SUPFAM" id="SSF144091">
    <property type="entry name" value="Rhomboid-like"/>
    <property type="match status" value="1"/>
</dbReference>
<feature type="transmembrane region" description="Helical" evidence="5">
    <location>
        <begin position="21"/>
        <end position="44"/>
    </location>
</feature>
<feature type="transmembrane region" description="Helical" evidence="5">
    <location>
        <begin position="127"/>
        <end position="149"/>
    </location>
</feature>
<comment type="subcellular location">
    <subcellularLocation>
        <location evidence="1">Membrane</location>
        <topology evidence="1">Multi-pass membrane protein</topology>
    </subcellularLocation>
</comment>
<feature type="transmembrane region" description="Helical" evidence="5">
    <location>
        <begin position="188"/>
        <end position="209"/>
    </location>
</feature>
<evidence type="ECO:0000256" key="2">
    <source>
        <dbReference type="ARBA" id="ARBA00022692"/>
    </source>
</evidence>
<keyword evidence="2 5" id="KW-0812">Transmembrane</keyword>
<sequence length="291" mass="33912">MKFIDKLERKFGKYGIENLTIYIIVSYVLGYALMILNPSVLSMLSLNVTKILHGQIWRLITWVIYPPSTSSTIWFVIAILFFYYPISASLERTWGSFRFTLYILSGIVFTVISAFILYFLTGGVLDAYLNGAQFSTYYISLSIFLAYALTYPDMQVMLYFVIPIRMKWMAVVYVLIVAYEIVRYFMNGAWFMALPVIASLLNFIIFFFGTRNMNRYNPKEIHRRNKFKKAVNPGSKTVPFRNGSEGITKHKCAVCGRTEKDDPNLEFRFCSKCNGNYEYCQDHLYTHIHKK</sequence>
<feature type="transmembrane region" description="Helical" evidence="5">
    <location>
        <begin position="156"/>
        <end position="182"/>
    </location>
</feature>
<gene>
    <name evidence="6" type="ORF">GKZ57_15915</name>
</gene>
<dbReference type="Gene3D" id="1.20.1540.10">
    <property type="entry name" value="Rhomboid-like"/>
    <property type="match status" value="1"/>
</dbReference>
<accession>A0A844GQ38</accession>
<evidence type="ECO:0008006" key="8">
    <source>
        <dbReference type="Google" id="ProtNLM"/>
    </source>
</evidence>
<dbReference type="InterPro" id="IPR035952">
    <property type="entry name" value="Rhomboid-like_sf"/>
</dbReference>
<keyword evidence="4 5" id="KW-0472">Membrane</keyword>
<organism evidence="6 7">
    <name type="scientific">Blautia luti DSM 14534 = JCM 17040</name>
    <dbReference type="NCBI Taxonomy" id="649762"/>
    <lineage>
        <taxon>Bacteria</taxon>
        <taxon>Bacillati</taxon>
        <taxon>Bacillota</taxon>
        <taxon>Clostridia</taxon>
        <taxon>Lachnospirales</taxon>
        <taxon>Lachnospiraceae</taxon>
        <taxon>Blautia</taxon>
    </lineage>
</organism>
<reference evidence="6 7" key="1">
    <citation type="submission" date="2019-11" db="EMBL/GenBank/DDBJ databases">
        <title>Draft genome sequence of Blautia luti DSM 14534T, isolated from human stool.</title>
        <authorList>
            <person name="Ortiz R."/>
            <person name="Melis-Arcos F."/>
            <person name="Covarrubias P."/>
            <person name="Cardenas J.P."/>
            <person name="Perez-Donoso J."/>
            <person name="Almonacid D."/>
        </authorList>
    </citation>
    <scope>NUCLEOTIDE SEQUENCE [LARGE SCALE GENOMIC DNA]</scope>
    <source>
        <strain evidence="6 7">DSM 14534</strain>
    </source>
</reference>
<feature type="transmembrane region" description="Helical" evidence="5">
    <location>
        <begin position="99"/>
        <end position="121"/>
    </location>
</feature>
<feature type="transmembrane region" description="Helical" evidence="5">
    <location>
        <begin position="64"/>
        <end position="87"/>
    </location>
</feature>
<proteinExistence type="predicted"/>
<dbReference type="RefSeq" id="WP_154780974.1">
    <property type="nucleotide sequence ID" value="NZ_WMBC01000017.1"/>
</dbReference>
<evidence type="ECO:0000256" key="3">
    <source>
        <dbReference type="ARBA" id="ARBA00022989"/>
    </source>
</evidence>
<protein>
    <recommendedName>
        <fullName evidence="8">Peptidase S54 rhomboid domain-containing protein</fullName>
    </recommendedName>
</protein>
<evidence type="ECO:0000256" key="1">
    <source>
        <dbReference type="ARBA" id="ARBA00004141"/>
    </source>
</evidence>
<evidence type="ECO:0000256" key="4">
    <source>
        <dbReference type="ARBA" id="ARBA00023136"/>
    </source>
</evidence>
<keyword evidence="3 5" id="KW-1133">Transmembrane helix</keyword>
<name>A0A844GQ38_9FIRM</name>
<dbReference type="AlphaFoldDB" id="A0A844GQ38"/>
<dbReference type="EMBL" id="WMBC01000017">
    <property type="protein sequence ID" value="MTD62678.1"/>
    <property type="molecule type" value="Genomic_DNA"/>
</dbReference>
<dbReference type="Proteomes" id="UP000437824">
    <property type="component" value="Unassembled WGS sequence"/>
</dbReference>
<comment type="caution">
    <text evidence="6">The sequence shown here is derived from an EMBL/GenBank/DDBJ whole genome shotgun (WGS) entry which is preliminary data.</text>
</comment>
<dbReference type="GO" id="GO:0016020">
    <property type="term" value="C:membrane"/>
    <property type="evidence" value="ECO:0007669"/>
    <property type="project" value="UniProtKB-SubCell"/>
</dbReference>
<evidence type="ECO:0000256" key="5">
    <source>
        <dbReference type="SAM" id="Phobius"/>
    </source>
</evidence>